<keyword evidence="3" id="KW-1185">Reference proteome</keyword>
<evidence type="ECO:0000313" key="3">
    <source>
        <dbReference type="Proteomes" id="UP000653454"/>
    </source>
</evidence>
<organism evidence="2 3">
    <name type="scientific">Plutella xylostella</name>
    <name type="common">Diamondback moth</name>
    <name type="synonym">Plutella maculipennis</name>
    <dbReference type="NCBI Taxonomy" id="51655"/>
    <lineage>
        <taxon>Eukaryota</taxon>
        <taxon>Metazoa</taxon>
        <taxon>Ecdysozoa</taxon>
        <taxon>Arthropoda</taxon>
        <taxon>Hexapoda</taxon>
        <taxon>Insecta</taxon>
        <taxon>Pterygota</taxon>
        <taxon>Neoptera</taxon>
        <taxon>Endopterygota</taxon>
        <taxon>Lepidoptera</taxon>
        <taxon>Glossata</taxon>
        <taxon>Ditrysia</taxon>
        <taxon>Yponomeutoidea</taxon>
        <taxon>Plutellidae</taxon>
        <taxon>Plutella</taxon>
    </lineage>
</organism>
<sequence length="85" mass="8993">MNRFDNSSKQDHDDDDVRGNCTKPNKILELDLDYLERGGGALAASGAPSLEPSPDSLDLVKVVLLGAPAVGKTSIIQVGVVFVIE</sequence>
<name>A0A8S4FCP4_PLUXY</name>
<accession>A0A8S4FCP4</accession>
<feature type="region of interest" description="Disordered" evidence="1">
    <location>
        <begin position="1"/>
        <end position="23"/>
    </location>
</feature>
<dbReference type="Proteomes" id="UP000653454">
    <property type="component" value="Unassembled WGS sequence"/>
</dbReference>
<comment type="caution">
    <text evidence="2">The sequence shown here is derived from an EMBL/GenBank/DDBJ whole genome shotgun (WGS) entry which is preliminary data.</text>
</comment>
<feature type="compositionally biased region" description="Basic and acidic residues" evidence="1">
    <location>
        <begin position="1"/>
        <end position="18"/>
    </location>
</feature>
<dbReference type="EMBL" id="CAJHNJ030000032">
    <property type="protein sequence ID" value="CAG9126207.1"/>
    <property type="molecule type" value="Genomic_DNA"/>
</dbReference>
<evidence type="ECO:0000313" key="2">
    <source>
        <dbReference type="EMBL" id="CAG9126207.1"/>
    </source>
</evidence>
<reference evidence="2" key="1">
    <citation type="submission" date="2020-11" db="EMBL/GenBank/DDBJ databases">
        <authorList>
            <person name="Whiteford S."/>
        </authorList>
    </citation>
    <scope>NUCLEOTIDE SEQUENCE</scope>
</reference>
<gene>
    <name evidence="2" type="ORF">PLXY2_LOCUS8584</name>
</gene>
<protein>
    <submittedName>
        <fullName evidence="2">(diamondback moth) hypothetical protein</fullName>
    </submittedName>
</protein>
<dbReference type="AlphaFoldDB" id="A0A8S4FCP4"/>
<proteinExistence type="predicted"/>
<evidence type="ECO:0000256" key="1">
    <source>
        <dbReference type="SAM" id="MobiDB-lite"/>
    </source>
</evidence>